<evidence type="ECO:0000256" key="9">
    <source>
        <dbReference type="SAM" id="Phobius"/>
    </source>
</evidence>
<dbReference type="InterPro" id="IPR017871">
    <property type="entry name" value="ABC_transporter-like_CS"/>
</dbReference>
<dbReference type="InterPro" id="IPR003593">
    <property type="entry name" value="AAA+_ATPase"/>
</dbReference>
<dbReference type="GO" id="GO:0016887">
    <property type="term" value="F:ATP hydrolysis activity"/>
    <property type="evidence" value="ECO:0007669"/>
    <property type="project" value="InterPro"/>
</dbReference>
<dbReference type="SUPFAM" id="SSF52540">
    <property type="entry name" value="P-loop containing nucleoside triphosphate hydrolases"/>
    <property type="match status" value="1"/>
</dbReference>
<dbReference type="Pfam" id="PF00664">
    <property type="entry name" value="ABC_membrane"/>
    <property type="match status" value="1"/>
</dbReference>
<dbReference type="FunFam" id="3.40.50.300:FF:000299">
    <property type="entry name" value="ABC transporter ATP-binding protein/permease"/>
    <property type="match status" value="1"/>
</dbReference>
<dbReference type="GO" id="GO:0005886">
    <property type="term" value="C:plasma membrane"/>
    <property type="evidence" value="ECO:0007669"/>
    <property type="project" value="UniProtKB-SubCell"/>
</dbReference>
<feature type="transmembrane region" description="Helical" evidence="9">
    <location>
        <begin position="200"/>
        <end position="220"/>
    </location>
</feature>
<gene>
    <name evidence="12" type="ordered locus">Gura_3872</name>
</gene>
<evidence type="ECO:0000256" key="7">
    <source>
        <dbReference type="ARBA" id="ARBA00022989"/>
    </source>
</evidence>
<keyword evidence="2" id="KW-0813">Transport</keyword>
<evidence type="ECO:0000259" key="11">
    <source>
        <dbReference type="PROSITE" id="PS50929"/>
    </source>
</evidence>
<dbReference type="CDD" id="cd18544">
    <property type="entry name" value="ABC_6TM_TmrA_like"/>
    <property type="match status" value="1"/>
</dbReference>
<dbReference type="InterPro" id="IPR003439">
    <property type="entry name" value="ABC_transporter-like_ATP-bd"/>
</dbReference>
<feature type="transmembrane region" description="Helical" evidence="9">
    <location>
        <begin position="21"/>
        <end position="44"/>
    </location>
</feature>
<evidence type="ECO:0000256" key="3">
    <source>
        <dbReference type="ARBA" id="ARBA00022475"/>
    </source>
</evidence>
<comment type="subcellular location">
    <subcellularLocation>
        <location evidence="1">Cell membrane</location>
        <topology evidence="1">Multi-pass membrane protein</topology>
    </subcellularLocation>
</comment>
<evidence type="ECO:0000256" key="2">
    <source>
        <dbReference type="ARBA" id="ARBA00022448"/>
    </source>
</evidence>
<dbReference type="InterPro" id="IPR036640">
    <property type="entry name" value="ABC1_TM_sf"/>
</dbReference>
<dbReference type="EMBL" id="CP000698">
    <property type="protein sequence ID" value="ABQ28021.1"/>
    <property type="molecule type" value="Genomic_DNA"/>
</dbReference>
<dbReference type="InterPro" id="IPR039421">
    <property type="entry name" value="Type_1_exporter"/>
</dbReference>
<dbReference type="GO" id="GO:0005524">
    <property type="term" value="F:ATP binding"/>
    <property type="evidence" value="ECO:0007669"/>
    <property type="project" value="UniProtKB-KW"/>
</dbReference>
<dbReference type="HOGENOM" id="CLU_000604_84_9_7"/>
<keyword evidence="8 9" id="KW-0472">Membrane</keyword>
<organism evidence="12 13">
    <name type="scientific">Geotalea uraniireducens (strain Rf4)</name>
    <name type="common">Geobacter uraniireducens</name>
    <dbReference type="NCBI Taxonomy" id="351605"/>
    <lineage>
        <taxon>Bacteria</taxon>
        <taxon>Pseudomonadati</taxon>
        <taxon>Thermodesulfobacteriota</taxon>
        <taxon>Desulfuromonadia</taxon>
        <taxon>Geobacterales</taxon>
        <taxon>Geobacteraceae</taxon>
        <taxon>Geotalea</taxon>
    </lineage>
</organism>
<protein>
    <submittedName>
        <fullName evidence="12">ABC transporter related protein</fullName>
    </submittedName>
</protein>
<evidence type="ECO:0000256" key="6">
    <source>
        <dbReference type="ARBA" id="ARBA00022840"/>
    </source>
</evidence>
<reference evidence="12 13" key="1">
    <citation type="submission" date="2007-05" db="EMBL/GenBank/DDBJ databases">
        <title>Complete sequence of Geobacter uraniireducens Rf4.</title>
        <authorList>
            <consortium name="US DOE Joint Genome Institute"/>
            <person name="Copeland A."/>
            <person name="Lucas S."/>
            <person name="Lapidus A."/>
            <person name="Barry K."/>
            <person name="Detter J.C."/>
            <person name="Glavina del Rio T."/>
            <person name="Hammon N."/>
            <person name="Israni S."/>
            <person name="Dalin E."/>
            <person name="Tice H."/>
            <person name="Pitluck S."/>
            <person name="Chertkov O."/>
            <person name="Brettin T."/>
            <person name="Bruce D."/>
            <person name="Han C."/>
            <person name="Schmutz J."/>
            <person name="Larimer F."/>
            <person name="Land M."/>
            <person name="Hauser L."/>
            <person name="Kyrpides N."/>
            <person name="Mikhailova N."/>
            <person name="Shelobolina E."/>
            <person name="Aklujkar M."/>
            <person name="Lovley D."/>
            <person name="Richardson P."/>
        </authorList>
    </citation>
    <scope>NUCLEOTIDE SEQUENCE [LARGE SCALE GENOMIC DNA]</scope>
    <source>
        <strain evidence="12 13">Rf4</strain>
    </source>
</reference>
<dbReference type="Gene3D" id="3.40.50.300">
    <property type="entry name" value="P-loop containing nucleotide triphosphate hydrolases"/>
    <property type="match status" value="1"/>
</dbReference>
<dbReference type="SMART" id="SM00382">
    <property type="entry name" value="AAA"/>
    <property type="match status" value="1"/>
</dbReference>
<keyword evidence="6" id="KW-0067">ATP-binding</keyword>
<feature type="transmembrane region" description="Helical" evidence="9">
    <location>
        <begin position="167"/>
        <end position="188"/>
    </location>
</feature>
<dbReference type="PANTHER" id="PTHR43394:SF1">
    <property type="entry name" value="ATP-BINDING CASSETTE SUB-FAMILY B MEMBER 10, MITOCHONDRIAL"/>
    <property type="match status" value="1"/>
</dbReference>
<feature type="domain" description="ABC transmembrane type-1" evidence="11">
    <location>
        <begin position="26"/>
        <end position="310"/>
    </location>
</feature>
<dbReference type="PROSITE" id="PS50929">
    <property type="entry name" value="ABC_TM1F"/>
    <property type="match status" value="1"/>
</dbReference>
<dbReference type="STRING" id="351605.Gura_3872"/>
<keyword evidence="5" id="KW-0547">Nucleotide-binding</keyword>
<dbReference type="RefSeq" id="WP_011940667.1">
    <property type="nucleotide sequence ID" value="NC_009483.1"/>
</dbReference>
<evidence type="ECO:0000313" key="12">
    <source>
        <dbReference type="EMBL" id="ABQ28021.1"/>
    </source>
</evidence>
<sequence>MSTQLQSQGALRTLLPYMRIYRARLALVLCLVITVVLIDLAQPYLVKEAIDRYLVVPNPNAEAIFWMAAGYLGMSLLSFGLTYYQDILLQYAGQAIVRSIRVDLFKHIQKLSLRYFDQHSAGSIITNVVNDTESINNFFTQFLPNTLRGCLSLILIMFFMLRLDIPIALYCFLLIPIVLIISLSLRRILSKTYREIRSRLSATIAFLAENLTGMAIVQIFNQEAKQQRKFDEKNKALLDATIFENRINVLLNNLTELVGDLGVAALVWFGGRAVIHGAVSFGVLYAFVGYVRRFFQPINIITQQFNVLQSSIVASERIARTLQEQPEIRELPGALAPSVHGRVRFEQVSLAYRPGHPVLNKIQLAIQAGERVGFVGASGAGKSSLMNLVTRFYDVTAGVVVIDGKDVREWPLDALRQTVGIVQQDVTLFSGTIIDNIRFFREEIPAERVKEACRLIGAEPFILKQPKGYDTMLSERGSTLSSGERQLLSFARVLVFDPKILILDEATASLDSNTEAVLQAAIHRVSQGRTLMVIAHRLSTVQEMDAIVVLDQGKIVETGNHHELLQRQGYYWRLHQSGILLEEAV</sequence>
<keyword evidence="3" id="KW-1003">Cell membrane</keyword>
<dbReference type="AlphaFoldDB" id="A5G8A3"/>
<dbReference type="GO" id="GO:0015421">
    <property type="term" value="F:ABC-type oligopeptide transporter activity"/>
    <property type="evidence" value="ECO:0007669"/>
    <property type="project" value="TreeGrafter"/>
</dbReference>
<evidence type="ECO:0000313" key="13">
    <source>
        <dbReference type="Proteomes" id="UP000006695"/>
    </source>
</evidence>
<feature type="transmembrane region" description="Helical" evidence="9">
    <location>
        <begin position="64"/>
        <end position="84"/>
    </location>
</feature>
<keyword evidence="13" id="KW-1185">Reference proteome</keyword>
<dbReference type="KEGG" id="gur:Gura_3872"/>
<dbReference type="PROSITE" id="PS50893">
    <property type="entry name" value="ABC_TRANSPORTER_2"/>
    <property type="match status" value="1"/>
</dbReference>
<keyword evidence="7 9" id="KW-1133">Transmembrane helix</keyword>
<dbReference type="Pfam" id="PF00005">
    <property type="entry name" value="ABC_tran"/>
    <property type="match status" value="1"/>
</dbReference>
<feature type="transmembrane region" description="Helical" evidence="9">
    <location>
        <begin position="142"/>
        <end position="161"/>
    </location>
</feature>
<feature type="domain" description="ABC transporter" evidence="10">
    <location>
        <begin position="343"/>
        <end position="577"/>
    </location>
</feature>
<evidence type="ECO:0000256" key="8">
    <source>
        <dbReference type="ARBA" id="ARBA00023136"/>
    </source>
</evidence>
<evidence type="ECO:0000256" key="4">
    <source>
        <dbReference type="ARBA" id="ARBA00022692"/>
    </source>
</evidence>
<name>A5G8A3_GEOUR</name>
<evidence type="ECO:0000259" key="10">
    <source>
        <dbReference type="PROSITE" id="PS50893"/>
    </source>
</evidence>
<keyword evidence="4 9" id="KW-0812">Transmembrane</keyword>
<dbReference type="SUPFAM" id="SSF90123">
    <property type="entry name" value="ABC transporter transmembrane region"/>
    <property type="match status" value="1"/>
</dbReference>
<dbReference type="InterPro" id="IPR027417">
    <property type="entry name" value="P-loop_NTPase"/>
</dbReference>
<dbReference type="OrthoDB" id="9772049at2"/>
<dbReference type="PROSITE" id="PS00211">
    <property type="entry name" value="ABC_TRANSPORTER_1"/>
    <property type="match status" value="1"/>
</dbReference>
<dbReference type="InterPro" id="IPR011527">
    <property type="entry name" value="ABC1_TM_dom"/>
</dbReference>
<dbReference type="Proteomes" id="UP000006695">
    <property type="component" value="Chromosome"/>
</dbReference>
<evidence type="ECO:0000256" key="1">
    <source>
        <dbReference type="ARBA" id="ARBA00004651"/>
    </source>
</evidence>
<proteinExistence type="predicted"/>
<accession>A5G8A3</accession>
<feature type="transmembrane region" description="Helical" evidence="9">
    <location>
        <begin position="261"/>
        <end position="288"/>
    </location>
</feature>
<dbReference type="Gene3D" id="1.20.1560.10">
    <property type="entry name" value="ABC transporter type 1, transmembrane domain"/>
    <property type="match status" value="1"/>
</dbReference>
<evidence type="ECO:0000256" key="5">
    <source>
        <dbReference type="ARBA" id="ARBA00022741"/>
    </source>
</evidence>
<dbReference type="PANTHER" id="PTHR43394">
    <property type="entry name" value="ATP-DEPENDENT PERMEASE MDL1, MITOCHONDRIAL"/>
    <property type="match status" value="1"/>
</dbReference>